<gene>
    <name evidence="1" type="ORF">AA977_04955</name>
</gene>
<dbReference type="EMBL" id="CP011486">
    <property type="protein sequence ID" value="ANH48501.1"/>
    <property type="molecule type" value="Genomic_DNA"/>
</dbReference>
<keyword evidence="1" id="KW-0540">Nuclease</keyword>
<dbReference type="REBASE" id="151610">
    <property type="entry name" value="M.Hpy26A1ORF4955P"/>
</dbReference>
<dbReference type="PATRIC" id="fig|210.2441.peg.1019"/>
<protein>
    <submittedName>
        <fullName evidence="1">Restriction endonuclease</fullName>
    </submittedName>
</protein>
<sequence>MQTLFKEITPKRYANGNEMKENSSNVLDQYFTKPSVASKCFQKACEVIKKYEKLDDFIFLEPSAGDGVFYDLFPKNRRIGIDIEPKRDGFIQCDFLNYELPAHQKIICLGNPPFGHRGVMALEFINHARNCDFVCFILPMFFESQGKGSIKYRVKSLNLLYSERLEKNAFIDFKNKEVDVHCVFQIWSKKYQNKKSEFSWYKNRHKEPFSEYIKVFTVSLAKNRECGKEWIFNQKASFYISSTFYKSTQIVENFEEVKYQSGIAVVFTSANEILNAKLKKLFQEIDWTKYASLATNSCYHLGKSHIFQALHDHLDNLKDN</sequence>
<proteinExistence type="predicted"/>
<organism evidence="1 2">
    <name type="scientific">Helicobacter pylori</name>
    <name type="common">Campylobacter pylori</name>
    <dbReference type="NCBI Taxonomy" id="210"/>
    <lineage>
        <taxon>Bacteria</taxon>
        <taxon>Pseudomonadati</taxon>
        <taxon>Campylobacterota</taxon>
        <taxon>Epsilonproteobacteria</taxon>
        <taxon>Campylobacterales</taxon>
        <taxon>Helicobacteraceae</taxon>
        <taxon>Helicobacter</taxon>
    </lineage>
</organism>
<reference evidence="1 2" key="1">
    <citation type="submission" date="2014-04" db="EMBL/GenBank/DDBJ databases">
        <title>Detecting global and local adaptation in a worldwide sample of Helicobacter pylori genomes.</title>
        <authorList>
            <person name="Montano V."/>
            <person name="Didelot X."/>
            <person name="Foll M."/>
            <person name="Linz B."/>
            <person name="Reinhardt R."/>
            <person name="Suerbaum S."/>
            <person name="Moodley Y."/>
            <person name="Jensen J.D."/>
        </authorList>
    </citation>
    <scope>NUCLEOTIDE SEQUENCE [LARGE SCALE GENOMIC DNA]</scope>
    <source>
        <strain evidence="1 2">K26A1</strain>
    </source>
</reference>
<name>A0A1A9HFC1_HELPX</name>
<dbReference type="Proteomes" id="UP000078062">
    <property type="component" value="Chromosome"/>
</dbReference>
<dbReference type="GO" id="GO:0004519">
    <property type="term" value="F:endonuclease activity"/>
    <property type="evidence" value="ECO:0007669"/>
    <property type="project" value="UniProtKB-KW"/>
</dbReference>
<evidence type="ECO:0000313" key="1">
    <source>
        <dbReference type="EMBL" id="ANH48501.1"/>
    </source>
</evidence>
<dbReference type="InterPro" id="IPR029063">
    <property type="entry name" value="SAM-dependent_MTases_sf"/>
</dbReference>
<evidence type="ECO:0000313" key="2">
    <source>
        <dbReference type="Proteomes" id="UP000078062"/>
    </source>
</evidence>
<dbReference type="RefSeq" id="WP_064434799.1">
    <property type="nucleotide sequence ID" value="NZ_CP011486.1"/>
</dbReference>
<dbReference type="SUPFAM" id="SSF53335">
    <property type="entry name" value="S-adenosyl-L-methionine-dependent methyltransferases"/>
    <property type="match status" value="1"/>
</dbReference>
<keyword evidence="1" id="KW-0255">Endonuclease</keyword>
<keyword evidence="1" id="KW-0378">Hydrolase</keyword>
<accession>A0A1A9HFC1</accession>
<dbReference type="AlphaFoldDB" id="A0A1A9HFC1"/>